<accession>A0AA40K973</accession>
<comment type="caution">
    <text evidence="2">The sequence shown here is derived from an EMBL/GenBank/DDBJ whole genome shotgun (WGS) entry which is preliminary data.</text>
</comment>
<organism evidence="2 3">
    <name type="scientific">Schizothecium vesticola</name>
    <dbReference type="NCBI Taxonomy" id="314040"/>
    <lineage>
        <taxon>Eukaryota</taxon>
        <taxon>Fungi</taxon>
        <taxon>Dikarya</taxon>
        <taxon>Ascomycota</taxon>
        <taxon>Pezizomycotina</taxon>
        <taxon>Sordariomycetes</taxon>
        <taxon>Sordariomycetidae</taxon>
        <taxon>Sordariales</taxon>
        <taxon>Schizotheciaceae</taxon>
        <taxon>Schizothecium</taxon>
    </lineage>
</organism>
<dbReference type="Pfam" id="PF06985">
    <property type="entry name" value="HET"/>
    <property type="match status" value="1"/>
</dbReference>
<sequence length="66" mass="7613">MAFDRPSPQHLLPRLLIHLPLSHALLAHPLHHLRRTFVDAIAVTRFLDIPFLRIDFLCIIQDSPAD</sequence>
<dbReference type="EMBL" id="JAUKUD010000003">
    <property type="protein sequence ID" value="KAK0750122.1"/>
    <property type="molecule type" value="Genomic_DNA"/>
</dbReference>
<name>A0AA40K973_9PEZI</name>
<keyword evidence="3" id="KW-1185">Reference proteome</keyword>
<dbReference type="AlphaFoldDB" id="A0AA40K973"/>
<protein>
    <recommendedName>
        <fullName evidence="1">Heterokaryon incompatibility domain-containing protein</fullName>
    </recommendedName>
</protein>
<feature type="domain" description="Heterokaryon incompatibility" evidence="1">
    <location>
        <begin position="28"/>
        <end position="63"/>
    </location>
</feature>
<gene>
    <name evidence="2" type="ORF">B0T18DRAFT_428134</name>
</gene>
<dbReference type="InterPro" id="IPR010730">
    <property type="entry name" value="HET"/>
</dbReference>
<proteinExistence type="predicted"/>
<reference evidence="2" key="1">
    <citation type="submission" date="2023-06" db="EMBL/GenBank/DDBJ databases">
        <title>Genome-scale phylogeny and comparative genomics of the fungal order Sordariales.</title>
        <authorList>
            <consortium name="Lawrence Berkeley National Laboratory"/>
            <person name="Hensen N."/>
            <person name="Bonometti L."/>
            <person name="Westerberg I."/>
            <person name="Brannstrom I.O."/>
            <person name="Guillou S."/>
            <person name="Cros-Aarteil S."/>
            <person name="Calhoun S."/>
            <person name="Haridas S."/>
            <person name="Kuo A."/>
            <person name="Mondo S."/>
            <person name="Pangilinan J."/>
            <person name="Riley R."/>
            <person name="LaButti K."/>
            <person name="Andreopoulos B."/>
            <person name="Lipzen A."/>
            <person name="Chen C."/>
            <person name="Yanf M."/>
            <person name="Daum C."/>
            <person name="Ng V."/>
            <person name="Clum A."/>
            <person name="Steindorff A."/>
            <person name="Ohm R."/>
            <person name="Martin F."/>
            <person name="Silar P."/>
            <person name="Natvig D."/>
            <person name="Lalanne C."/>
            <person name="Gautier V."/>
            <person name="Ament-velasquez S.L."/>
            <person name="Kruys A."/>
            <person name="Hutchinson M.I."/>
            <person name="Powell A.J."/>
            <person name="Barry K."/>
            <person name="Miller A.N."/>
            <person name="Grigoriev I.V."/>
            <person name="Debuchy R."/>
            <person name="Gladieux P."/>
            <person name="Thoren M.H."/>
            <person name="Johannesson H."/>
        </authorList>
    </citation>
    <scope>NUCLEOTIDE SEQUENCE</scope>
    <source>
        <strain evidence="2">SMH3187-1</strain>
    </source>
</reference>
<dbReference type="Proteomes" id="UP001172155">
    <property type="component" value="Unassembled WGS sequence"/>
</dbReference>
<evidence type="ECO:0000313" key="2">
    <source>
        <dbReference type="EMBL" id="KAK0750122.1"/>
    </source>
</evidence>
<evidence type="ECO:0000313" key="3">
    <source>
        <dbReference type="Proteomes" id="UP001172155"/>
    </source>
</evidence>
<evidence type="ECO:0000259" key="1">
    <source>
        <dbReference type="Pfam" id="PF06985"/>
    </source>
</evidence>